<evidence type="ECO:0000313" key="2">
    <source>
        <dbReference type="Proteomes" id="UP000299102"/>
    </source>
</evidence>
<reference evidence="1 2" key="1">
    <citation type="journal article" date="2019" name="Commun. Biol.">
        <title>The bagworm genome reveals a unique fibroin gene that provides high tensile strength.</title>
        <authorList>
            <person name="Kono N."/>
            <person name="Nakamura H."/>
            <person name="Ohtoshi R."/>
            <person name="Tomita M."/>
            <person name="Numata K."/>
            <person name="Arakawa K."/>
        </authorList>
    </citation>
    <scope>NUCLEOTIDE SEQUENCE [LARGE SCALE GENOMIC DNA]</scope>
</reference>
<dbReference type="EMBL" id="BGZK01000354">
    <property type="protein sequence ID" value="GBP38817.1"/>
    <property type="molecule type" value="Genomic_DNA"/>
</dbReference>
<gene>
    <name evidence="1" type="ORF">EVAR_33568_1</name>
</gene>
<comment type="caution">
    <text evidence="1">The sequence shown here is derived from an EMBL/GenBank/DDBJ whole genome shotgun (WGS) entry which is preliminary data.</text>
</comment>
<proteinExistence type="predicted"/>
<dbReference type="AlphaFoldDB" id="A0A4C1VKK0"/>
<dbReference type="Proteomes" id="UP000299102">
    <property type="component" value="Unassembled WGS sequence"/>
</dbReference>
<name>A0A4C1VKK0_EUMVA</name>
<keyword evidence="2" id="KW-1185">Reference proteome</keyword>
<sequence>MRLQSHTVHFAPNGPNTEQHLKELDIFQGLQSDGRLTLRVQLGRLSRSVRRPDNPPSTRFRIFLRAITAETQLQKPGSSTVNPIHVALSDRL</sequence>
<organism evidence="1 2">
    <name type="scientific">Eumeta variegata</name>
    <name type="common">Bagworm moth</name>
    <name type="synonym">Eumeta japonica</name>
    <dbReference type="NCBI Taxonomy" id="151549"/>
    <lineage>
        <taxon>Eukaryota</taxon>
        <taxon>Metazoa</taxon>
        <taxon>Ecdysozoa</taxon>
        <taxon>Arthropoda</taxon>
        <taxon>Hexapoda</taxon>
        <taxon>Insecta</taxon>
        <taxon>Pterygota</taxon>
        <taxon>Neoptera</taxon>
        <taxon>Endopterygota</taxon>
        <taxon>Lepidoptera</taxon>
        <taxon>Glossata</taxon>
        <taxon>Ditrysia</taxon>
        <taxon>Tineoidea</taxon>
        <taxon>Psychidae</taxon>
        <taxon>Oiketicinae</taxon>
        <taxon>Eumeta</taxon>
    </lineage>
</organism>
<evidence type="ECO:0000313" key="1">
    <source>
        <dbReference type="EMBL" id="GBP38817.1"/>
    </source>
</evidence>
<protein>
    <submittedName>
        <fullName evidence="1">Uncharacterized protein</fullName>
    </submittedName>
</protein>
<accession>A0A4C1VKK0</accession>